<name>A0ABW8JI41_9GAMM</name>
<feature type="signal peptide" evidence="1">
    <location>
        <begin position="1"/>
        <end position="22"/>
    </location>
</feature>
<feature type="chain" id="PRO_5046245330" evidence="1">
    <location>
        <begin position="23"/>
        <end position="240"/>
    </location>
</feature>
<keyword evidence="1" id="KW-0732">Signal</keyword>
<dbReference type="RefSeq" id="WP_404547277.1">
    <property type="nucleotide sequence ID" value="NZ_JADIKJ010000011.1"/>
</dbReference>
<evidence type="ECO:0000313" key="2">
    <source>
        <dbReference type="EMBL" id="MFK2900777.1"/>
    </source>
</evidence>
<reference evidence="2 3" key="1">
    <citation type="submission" date="2020-10" db="EMBL/GenBank/DDBJ databases">
        <title>Phylogeny of dyella-like bacteria.</title>
        <authorList>
            <person name="Fu J."/>
        </authorList>
    </citation>
    <scope>NUCLEOTIDE SEQUENCE [LARGE SCALE GENOMIC DNA]</scope>
    <source>
        <strain evidence="2 3">JP1</strain>
    </source>
</reference>
<protein>
    <submittedName>
        <fullName evidence="2">Porin family protein</fullName>
    </submittedName>
</protein>
<evidence type="ECO:0000256" key="1">
    <source>
        <dbReference type="SAM" id="SignalP"/>
    </source>
</evidence>
<dbReference type="Proteomes" id="UP001620461">
    <property type="component" value="Unassembled WGS sequence"/>
</dbReference>
<proteinExistence type="predicted"/>
<keyword evidence="3" id="KW-1185">Reference proteome</keyword>
<comment type="caution">
    <text evidence="2">The sequence shown here is derived from an EMBL/GenBank/DDBJ whole genome shotgun (WGS) entry which is preliminary data.</text>
</comment>
<accession>A0ABW8JI41</accession>
<sequence length="240" mass="25786">MYKTCLAATIAAATLIAFSVSAQDTSAAQGAYQPDQPVGSGNWFLDANVGRTNGNGDQHFGNFSNFDFAQGQRDRRTGYGLTGGYRWKVGPDVGLGVEAGYADLGNFRVRNIFNSQPVNQSSSVNALRGWIVGLNGRINLLPGWYLSAHGGYFHPNNYDHAYPYEMGGNLGTLTTGRAGQDSWYAGAGTGWDISEHFGIGLQYDYFHANAGKVIDPATGVATADLKRSTGIVSLMGEYRF</sequence>
<evidence type="ECO:0000313" key="3">
    <source>
        <dbReference type="Proteomes" id="UP001620461"/>
    </source>
</evidence>
<dbReference type="EMBL" id="JADIKJ010000011">
    <property type="protein sequence ID" value="MFK2900777.1"/>
    <property type="molecule type" value="Genomic_DNA"/>
</dbReference>
<dbReference type="Gene3D" id="2.40.160.20">
    <property type="match status" value="1"/>
</dbReference>
<gene>
    <name evidence="2" type="ORF">ISP15_10570</name>
</gene>
<dbReference type="SUPFAM" id="SSF56925">
    <property type="entry name" value="OMPA-like"/>
    <property type="match status" value="1"/>
</dbReference>
<organism evidence="2 3">
    <name type="scientific">Dyella jejuensis</name>
    <dbReference type="NCBI Taxonomy" id="1432009"/>
    <lineage>
        <taxon>Bacteria</taxon>
        <taxon>Pseudomonadati</taxon>
        <taxon>Pseudomonadota</taxon>
        <taxon>Gammaproteobacteria</taxon>
        <taxon>Lysobacterales</taxon>
        <taxon>Rhodanobacteraceae</taxon>
        <taxon>Dyella</taxon>
    </lineage>
</organism>
<dbReference type="InterPro" id="IPR011250">
    <property type="entry name" value="OMP/PagP_B-barrel"/>
</dbReference>